<reference evidence="4 5" key="1">
    <citation type="journal article" date="2020" name="Nature">
        <title>Six reference-quality genomes reveal evolution of bat adaptations.</title>
        <authorList>
            <person name="Jebb D."/>
            <person name="Huang Z."/>
            <person name="Pippel M."/>
            <person name="Hughes G.M."/>
            <person name="Lavrichenko K."/>
            <person name="Devanna P."/>
            <person name="Winkler S."/>
            <person name="Jermiin L.S."/>
            <person name="Skirmuntt E.C."/>
            <person name="Katzourakis A."/>
            <person name="Burkitt-Gray L."/>
            <person name="Ray D.A."/>
            <person name="Sullivan K.A.M."/>
            <person name="Roscito J.G."/>
            <person name="Kirilenko B.M."/>
            <person name="Davalos L.M."/>
            <person name="Corthals A.P."/>
            <person name="Power M.L."/>
            <person name="Jones G."/>
            <person name="Ransome R.D."/>
            <person name="Dechmann D.K.N."/>
            <person name="Locatelli A.G."/>
            <person name="Puechmaille S.J."/>
            <person name="Fedrigo O."/>
            <person name="Jarvis E.D."/>
            <person name="Hiller M."/>
            <person name="Vernes S.C."/>
            <person name="Myers E.W."/>
            <person name="Teeling E.C."/>
        </authorList>
    </citation>
    <scope>NUCLEOTIDE SEQUENCE [LARGE SCALE GENOMIC DNA]</scope>
    <source>
        <strain evidence="4">MMyoMyo1</strain>
        <tissue evidence="4">Flight muscle</tissue>
    </source>
</reference>
<dbReference type="PANTHER" id="PTHR19446">
    <property type="entry name" value="REVERSE TRANSCRIPTASES"/>
    <property type="match status" value="1"/>
</dbReference>
<organism evidence="4 5">
    <name type="scientific">Myotis myotis</name>
    <name type="common">Greater mouse-eared bat</name>
    <name type="synonym">Vespertilio myotis</name>
    <dbReference type="NCBI Taxonomy" id="51298"/>
    <lineage>
        <taxon>Eukaryota</taxon>
        <taxon>Metazoa</taxon>
        <taxon>Chordata</taxon>
        <taxon>Craniata</taxon>
        <taxon>Vertebrata</taxon>
        <taxon>Euteleostomi</taxon>
        <taxon>Mammalia</taxon>
        <taxon>Eutheria</taxon>
        <taxon>Laurasiatheria</taxon>
        <taxon>Chiroptera</taxon>
        <taxon>Yangochiroptera</taxon>
        <taxon>Vespertilionidae</taxon>
        <taxon>Myotis</taxon>
    </lineage>
</organism>
<dbReference type="EMBL" id="JABWUV010000075">
    <property type="protein sequence ID" value="KAF6266894.1"/>
    <property type="molecule type" value="Genomic_DNA"/>
</dbReference>
<dbReference type="Proteomes" id="UP000527355">
    <property type="component" value="Unassembled WGS sequence"/>
</dbReference>
<dbReference type="GO" id="GO:0003964">
    <property type="term" value="F:RNA-directed DNA polymerase activity"/>
    <property type="evidence" value="ECO:0007669"/>
    <property type="project" value="UniProtKB-EC"/>
</dbReference>
<evidence type="ECO:0000259" key="3">
    <source>
        <dbReference type="Pfam" id="PF00078"/>
    </source>
</evidence>
<name>A0A7J7QS92_MYOMY</name>
<keyword evidence="2" id="KW-0472">Membrane</keyword>
<gene>
    <name evidence="4" type="ORF">mMyoMyo1_012004</name>
</gene>
<comment type="caution">
    <text evidence="4">The sequence shown here is derived from an EMBL/GenBank/DDBJ whole genome shotgun (WGS) entry which is preliminary data.</text>
</comment>
<evidence type="ECO:0000256" key="2">
    <source>
        <dbReference type="SAM" id="Phobius"/>
    </source>
</evidence>
<evidence type="ECO:0000256" key="1">
    <source>
        <dbReference type="ARBA" id="ARBA00012493"/>
    </source>
</evidence>
<feature type="domain" description="Reverse transcriptase" evidence="3">
    <location>
        <begin position="2"/>
        <end position="140"/>
    </location>
</feature>
<accession>A0A7J7QS92</accession>
<evidence type="ECO:0000313" key="5">
    <source>
        <dbReference type="Proteomes" id="UP000527355"/>
    </source>
</evidence>
<protein>
    <recommendedName>
        <fullName evidence="1">RNA-directed DNA polymerase</fullName>
        <ecNumber evidence="1">2.7.7.49</ecNumber>
    </recommendedName>
</protein>
<keyword evidence="2" id="KW-0812">Transmembrane</keyword>
<dbReference type="EC" id="2.7.7.49" evidence="1"/>
<dbReference type="Pfam" id="PF00078">
    <property type="entry name" value="RVT_1"/>
    <property type="match status" value="1"/>
</dbReference>
<feature type="transmembrane region" description="Helical" evidence="2">
    <location>
        <begin position="120"/>
        <end position="137"/>
    </location>
</feature>
<keyword evidence="2" id="KW-1133">Transmembrane helix</keyword>
<dbReference type="SUPFAM" id="SSF56672">
    <property type="entry name" value="DNA/RNA polymerases"/>
    <property type="match status" value="1"/>
</dbReference>
<proteinExistence type="predicted"/>
<dbReference type="InterPro" id="IPR000477">
    <property type="entry name" value="RT_dom"/>
</dbReference>
<keyword evidence="5" id="KW-1185">Reference proteome</keyword>
<sequence>MDTKTLYKILANQIPQYVKEITHHDQVIFVPWMQSWYNIHKSISVIIHRNKLKDKNHMIISIDTKHLTKFNTHFLIKTLSRVRIEGSYFNIIKTIYEKPTTNGKNVTAFPLRTGTRQGCWFLPLLFNIVMEVLVTLIRQEKK</sequence>
<dbReference type="AlphaFoldDB" id="A0A7J7QS92"/>
<evidence type="ECO:0000313" key="4">
    <source>
        <dbReference type="EMBL" id="KAF6266894.1"/>
    </source>
</evidence>
<dbReference type="InterPro" id="IPR043502">
    <property type="entry name" value="DNA/RNA_pol_sf"/>
</dbReference>